<dbReference type="Proteomes" id="UP000308528">
    <property type="component" value="Unassembled WGS sequence"/>
</dbReference>
<gene>
    <name evidence="2" type="ORF">E4021_04525</name>
</gene>
<sequence length="673" mass="75802">MASSFADYLNNWHLHGAEAIEDYTDRKTSYVVGLPPQRALELSAAELARILNDRLGEESFRQAIDPEVRVAGHLDDRPNGDWLKSCHTVGINVRTVGSFWNMLKYALTLPDHIRGIHLLPIWEPGVAGSLYGMASWNLNPEFLDHDTLRMFPGLRSVESQLQVTLNLLHALGKVVGVDVMPYADRYSEIVLANPAFFEWLIRDDLTITDHRIHLHETAGAAILDWLETTDPGTRVHRPTFFRETSEAERLNVLFGPPADYDTRRERRADLVDFLYHRGLEPVPVTTAPPYHGLEVDPSPEAQTVDEAGHRRRENLSTRPGAMSRVLGSLARFKFYGRKDDNRDWAIDFDRPRAEVWDYFTDKYAELQARYGFDFMRGKMSQVQMRPQGVPGVIDTFYDPLRAVKHRIARDAPHFAYFADGSLGESGTGSYGDGLEHLTASEAEVTSGNLQRLAPGTSEFLDALTSYLEIAEVTPVTPASTVITGKEDDPRFDHLYHHGEVARLFTGLFNGRLPLYFSLGYEQRDRHFSPAPDAFYTNRYVTLERVGPKSVSGSWRWGDNLELFRGLQSVHRFAEEHAVLLGADAGAVSVGDDGGVSWFKTPPSGDSTYLFLVNFASEARTLQVVMPTGEGAIELLFHWPDNILQPQHELNQETASFTLSSGEVRCYRLRRAHS</sequence>
<comment type="caution">
    <text evidence="2">The sequence shown here is derived from an EMBL/GenBank/DDBJ whole genome shotgun (WGS) entry which is preliminary data.</text>
</comment>
<dbReference type="RefSeq" id="WP_136456760.1">
    <property type="nucleotide sequence ID" value="NZ_SRSF01000001.1"/>
</dbReference>
<evidence type="ECO:0000313" key="2">
    <source>
        <dbReference type="EMBL" id="THH41858.1"/>
    </source>
</evidence>
<reference evidence="2 3" key="1">
    <citation type="submission" date="2019-04" db="EMBL/GenBank/DDBJ databases">
        <title>Lewinella litorea sp. nov., isolated from a marine sand.</title>
        <authorList>
            <person name="Yoon J.-H."/>
        </authorList>
    </citation>
    <scope>NUCLEOTIDE SEQUENCE [LARGE SCALE GENOMIC DNA]</scope>
    <source>
        <strain evidence="2 3">HSMS-39</strain>
    </source>
</reference>
<evidence type="ECO:0000256" key="1">
    <source>
        <dbReference type="SAM" id="MobiDB-lite"/>
    </source>
</evidence>
<dbReference type="AlphaFoldDB" id="A0A4S4NTR4"/>
<evidence type="ECO:0000313" key="3">
    <source>
        <dbReference type="Proteomes" id="UP000308528"/>
    </source>
</evidence>
<protein>
    <recommendedName>
        <fullName evidence="4">Glycosyl hydrolase family 13 catalytic domain-containing protein</fullName>
    </recommendedName>
</protein>
<organism evidence="2 3">
    <name type="scientific">Neolewinella litorea</name>
    <dbReference type="NCBI Taxonomy" id="2562452"/>
    <lineage>
        <taxon>Bacteria</taxon>
        <taxon>Pseudomonadati</taxon>
        <taxon>Bacteroidota</taxon>
        <taxon>Saprospiria</taxon>
        <taxon>Saprospirales</taxon>
        <taxon>Lewinellaceae</taxon>
        <taxon>Neolewinella</taxon>
    </lineage>
</organism>
<proteinExistence type="predicted"/>
<keyword evidence="3" id="KW-1185">Reference proteome</keyword>
<name>A0A4S4NTR4_9BACT</name>
<accession>A0A4S4NTR4</accession>
<dbReference type="EMBL" id="SRSF01000001">
    <property type="protein sequence ID" value="THH41858.1"/>
    <property type="molecule type" value="Genomic_DNA"/>
</dbReference>
<feature type="region of interest" description="Disordered" evidence="1">
    <location>
        <begin position="286"/>
        <end position="315"/>
    </location>
</feature>
<evidence type="ECO:0008006" key="4">
    <source>
        <dbReference type="Google" id="ProtNLM"/>
    </source>
</evidence>
<dbReference type="OrthoDB" id="905756at2"/>